<gene>
    <name evidence="2" type="ORF">GCM10010979_02130</name>
</gene>
<feature type="domain" description="GmrSD restriction endonucleases N-terminal" evidence="1">
    <location>
        <begin position="7"/>
        <end position="217"/>
    </location>
</feature>
<comment type="caution">
    <text evidence="2">The sequence shown here is derived from an EMBL/GenBank/DDBJ whole genome shotgun (WGS) entry which is preliminary data.</text>
</comment>
<evidence type="ECO:0000313" key="3">
    <source>
        <dbReference type="Proteomes" id="UP000606922"/>
    </source>
</evidence>
<proteinExistence type="predicted"/>
<dbReference type="EMBL" id="BMGB01000001">
    <property type="protein sequence ID" value="GGA91032.1"/>
    <property type="molecule type" value="Genomic_DNA"/>
</dbReference>
<protein>
    <recommendedName>
        <fullName evidence="1">GmrSD restriction endonucleases N-terminal domain-containing protein</fullName>
    </recommendedName>
</protein>
<dbReference type="Proteomes" id="UP000606922">
    <property type="component" value="Unassembled WGS sequence"/>
</dbReference>
<evidence type="ECO:0000259" key="1">
    <source>
        <dbReference type="Pfam" id="PF03235"/>
    </source>
</evidence>
<dbReference type="PANTHER" id="PTHR37292">
    <property type="entry name" value="VNG6097C"/>
    <property type="match status" value="1"/>
</dbReference>
<dbReference type="Pfam" id="PF03235">
    <property type="entry name" value="GmrSD_N"/>
    <property type="match status" value="1"/>
</dbReference>
<organism evidence="2 3">
    <name type="scientific">Conyzicola nivalis</name>
    <dbReference type="NCBI Taxonomy" id="1477021"/>
    <lineage>
        <taxon>Bacteria</taxon>
        <taxon>Bacillati</taxon>
        <taxon>Actinomycetota</taxon>
        <taxon>Actinomycetes</taxon>
        <taxon>Micrococcales</taxon>
        <taxon>Microbacteriaceae</taxon>
        <taxon>Conyzicola</taxon>
    </lineage>
</organism>
<sequence length="525" mass="59435">MSDPINIEKVMSRIRSGEMRIPGFQRKFVWQPQQAALLMDSIYKGYPFGSILLWRTGNMLKTEKNLGGFGLPAPEKDYPIDYVLDGQQRITSLFATFQNGIAGDGEDPEVWLPIYYDFDATDDVQDPRFVALASDAVDSDRHFPLKTFFHPVNFSRAAQQLPEARFEQIVTVQQRFVAAAIPVQTFESEDRTSVAIVFERVNRLGVELDMFQLLTAWTWSDDFDLQEQFEALADEFSDFGFEDVGADNDLMLRCAAAVLVGDPAPSALIDVNGAEVRARFEEVVKALRLAIDFVRNQLHIRHLKFLPYSALLVPLTAYFSTRQNQTTPDSDRRVLLRWIWRTSFSHRYSGNPLRNVRSDVEEAIKLRKGDANSLDAIRVDVPPAFFLDHAFRQSNVASKCLILMLAGRKPRTFLSGTFVDLGKVLSEPNRREYHHCFPQKYLINSGTDSDTKRISALANIAFISRVDNRTILAKAPSDYRSLMPTDIGAISEAALLPDSLFTDNWDLFLVERADLLASEAQKLIA</sequence>
<accession>A0A916WEQ6</accession>
<dbReference type="AlphaFoldDB" id="A0A916WEQ6"/>
<reference evidence="2" key="1">
    <citation type="journal article" date="2014" name="Int. J. Syst. Evol. Microbiol.">
        <title>Complete genome sequence of Corynebacterium casei LMG S-19264T (=DSM 44701T), isolated from a smear-ripened cheese.</title>
        <authorList>
            <consortium name="US DOE Joint Genome Institute (JGI-PGF)"/>
            <person name="Walter F."/>
            <person name="Albersmeier A."/>
            <person name="Kalinowski J."/>
            <person name="Ruckert C."/>
        </authorList>
    </citation>
    <scope>NUCLEOTIDE SEQUENCE</scope>
    <source>
        <strain evidence="2">CGMCC 1.12813</strain>
    </source>
</reference>
<dbReference type="RefSeq" id="WP_188508863.1">
    <property type="nucleotide sequence ID" value="NZ_BMGB01000001.1"/>
</dbReference>
<keyword evidence="3" id="KW-1185">Reference proteome</keyword>
<dbReference type="InterPro" id="IPR004919">
    <property type="entry name" value="GmrSD_N"/>
</dbReference>
<reference evidence="2" key="2">
    <citation type="submission" date="2020-09" db="EMBL/GenBank/DDBJ databases">
        <authorList>
            <person name="Sun Q."/>
            <person name="Zhou Y."/>
        </authorList>
    </citation>
    <scope>NUCLEOTIDE SEQUENCE</scope>
    <source>
        <strain evidence="2">CGMCC 1.12813</strain>
    </source>
</reference>
<name>A0A916WEQ6_9MICO</name>
<evidence type="ECO:0000313" key="2">
    <source>
        <dbReference type="EMBL" id="GGA91032.1"/>
    </source>
</evidence>
<dbReference type="PANTHER" id="PTHR37292:SF2">
    <property type="entry name" value="DUF262 DOMAIN-CONTAINING PROTEIN"/>
    <property type="match status" value="1"/>
</dbReference>